<reference evidence="2" key="1">
    <citation type="submission" date="2016-11" db="UniProtKB">
        <authorList>
            <consortium name="WormBaseParasite"/>
        </authorList>
    </citation>
    <scope>IDENTIFICATION</scope>
</reference>
<accession>A0A1I7Y8J1</accession>
<evidence type="ECO:0000313" key="2">
    <source>
        <dbReference type="WBParaSite" id="L893_g13753.t1"/>
    </source>
</evidence>
<organism evidence="1 2">
    <name type="scientific">Steinernema glaseri</name>
    <dbReference type="NCBI Taxonomy" id="37863"/>
    <lineage>
        <taxon>Eukaryota</taxon>
        <taxon>Metazoa</taxon>
        <taxon>Ecdysozoa</taxon>
        <taxon>Nematoda</taxon>
        <taxon>Chromadorea</taxon>
        <taxon>Rhabditida</taxon>
        <taxon>Tylenchina</taxon>
        <taxon>Panagrolaimomorpha</taxon>
        <taxon>Strongyloidoidea</taxon>
        <taxon>Steinernematidae</taxon>
        <taxon>Steinernema</taxon>
    </lineage>
</organism>
<evidence type="ECO:0000313" key="1">
    <source>
        <dbReference type="Proteomes" id="UP000095287"/>
    </source>
</evidence>
<dbReference type="Proteomes" id="UP000095287">
    <property type="component" value="Unplaced"/>
</dbReference>
<protein>
    <submittedName>
        <fullName evidence="2">Uncharacterized protein</fullName>
    </submittedName>
</protein>
<name>A0A1I7Y8J1_9BILA</name>
<sequence length="77" mass="8319">MGKGWAKQNKTKDSFQHHRRLALLGCLQNLRIQEPPTPDPTSFTVTDGIPSKEAALHGAALIQGDKEETEDGGGEPP</sequence>
<dbReference type="AlphaFoldDB" id="A0A1I7Y8J1"/>
<proteinExistence type="predicted"/>
<keyword evidence="1" id="KW-1185">Reference proteome</keyword>
<dbReference type="WBParaSite" id="L893_g13753.t1">
    <property type="protein sequence ID" value="L893_g13753.t1"/>
    <property type="gene ID" value="L893_g13753"/>
</dbReference>